<protein>
    <submittedName>
        <fullName evidence="2">Uncharacterized protein</fullName>
    </submittedName>
</protein>
<evidence type="ECO:0000313" key="3">
    <source>
        <dbReference type="Proteomes" id="UP000800235"/>
    </source>
</evidence>
<reference evidence="2" key="1">
    <citation type="journal article" date="2020" name="Stud. Mycol.">
        <title>101 Dothideomycetes genomes: a test case for predicting lifestyles and emergence of pathogens.</title>
        <authorList>
            <person name="Haridas S."/>
            <person name="Albert R."/>
            <person name="Binder M."/>
            <person name="Bloem J."/>
            <person name="Labutti K."/>
            <person name="Salamov A."/>
            <person name="Andreopoulos B."/>
            <person name="Baker S."/>
            <person name="Barry K."/>
            <person name="Bills G."/>
            <person name="Bluhm B."/>
            <person name="Cannon C."/>
            <person name="Castanera R."/>
            <person name="Culley D."/>
            <person name="Daum C."/>
            <person name="Ezra D."/>
            <person name="Gonzalez J."/>
            <person name="Henrissat B."/>
            <person name="Kuo A."/>
            <person name="Liang C."/>
            <person name="Lipzen A."/>
            <person name="Lutzoni F."/>
            <person name="Magnuson J."/>
            <person name="Mondo S."/>
            <person name="Nolan M."/>
            <person name="Ohm R."/>
            <person name="Pangilinan J."/>
            <person name="Park H.-J."/>
            <person name="Ramirez L."/>
            <person name="Alfaro M."/>
            <person name="Sun H."/>
            <person name="Tritt A."/>
            <person name="Yoshinaga Y."/>
            <person name="Zwiers L.-H."/>
            <person name="Turgeon B."/>
            <person name="Goodwin S."/>
            <person name="Spatafora J."/>
            <person name="Crous P."/>
            <person name="Grigoriev I."/>
        </authorList>
    </citation>
    <scope>NUCLEOTIDE SEQUENCE</scope>
    <source>
        <strain evidence="2">CBS 130266</strain>
    </source>
</reference>
<comment type="caution">
    <text evidence="2">The sequence shown here is derived from an EMBL/GenBank/DDBJ whole genome shotgun (WGS) entry which is preliminary data.</text>
</comment>
<sequence length="208" mass="23057">MVLKRKRSSAELETSPSSTSSFLSSPSSRTSTSPTPNPQQFSGHVEAPISSFNNSMWSFQHKDCLDVRLNARTQKRLRNRDDEGKIEQSTISKLFDAQRQYPNAAPVLSQEQPSVAHPFAQKSTLHAFWQLPQPPPQGSHAMVLNSHENLRCEDCERALPTSDVMDVGMMMLDDGGCACHSCGRKVCDFCAVSLGTRVCLNCVDVDRQ</sequence>
<dbReference type="Proteomes" id="UP000800235">
    <property type="component" value="Unassembled WGS sequence"/>
</dbReference>
<accession>A0A9P4NM94</accession>
<evidence type="ECO:0000256" key="1">
    <source>
        <dbReference type="SAM" id="MobiDB-lite"/>
    </source>
</evidence>
<name>A0A9P4NM94_9PEZI</name>
<feature type="compositionally biased region" description="Low complexity" evidence="1">
    <location>
        <begin position="11"/>
        <end position="42"/>
    </location>
</feature>
<evidence type="ECO:0000313" key="2">
    <source>
        <dbReference type="EMBL" id="KAF2427527.1"/>
    </source>
</evidence>
<dbReference type="AlphaFoldDB" id="A0A9P4NM94"/>
<feature type="region of interest" description="Disordered" evidence="1">
    <location>
        <begin position="1"/>
        <end position="46"/>
    </location>
</feature>
<organism evidence="2 3">
    <name type="scientific">Tothia fuscella</name>
    <dbReference type="NCBI Taxonomy" id="1048955"/>
    <lineage>
        <taxon>Eukaryota</taxon>
        <taxon>Fungi</taxon>
        <taxon>Dikarya</taxon>
        <taxon>Ascomycota</taxon>
        <taxon>Pezizomycotina</taxon>
        <taxon>Dothideomycetes</taxon>
        <taxon>Pleosporomycetidae</taxon>
        <taxon>Venturiales</taxon>
        <taxon>Cylindrosympodiaceae</taxon>
        <taxon>Tothia</taxon>
    </lineage>
</organism>
<keyword evidence="3" id="KW-1185">Reference proteome</keyword>
<gene>
    <name evidence="2" type="ORF">EJ08DRAFT_351683</name>
</gene>
<dbReference type="EMBL" id="MU007059">
    <property type="protein sequence ID" value="KAF2427527.1"/>
    <property type="molecule type" value="Genomic_DNA"/>
</dbReference>
<proteinExistence type="predicted"/>
<dbReference type="OrthoDB" id="5336357at2759"/>